<gene>
    <name evidence="1" type="ORF">M422DRAFT_271179</name>
</gene>
<dbReference type="GO" id="GO:0020037">
    <property type="term" value="F:heme binding"/>
    <property type="evidence" value="ECO:0007669"/>
    <property type="project" value="InterPro"/>
</dbReference>
<organism evidence="1 2">
    <name type="scientific">Sphaerobolus stellatus (strain SS14)</name>
    <dbReference type="NCBI Taxonomy" id="990650"/>
    <lineage>
        <taxon>Eukaryota</taxon>
        <taxon>Fungi</taxon>
        <taxon>Dikarya</taxon>
        <taxon>Basidiomycota</taxon>
        <taxon>Agaricomycotina</taxon>
        <taxon>Agaricomycetes</taxon>
        <taxon>Phallomycetidae</taxon>
        <taxon>Geastrales</taxon>
        <taxon>Sphaerobolaceae</taxon>
        <taxon>Sphaerobolus</taxon>
    </lineage>
</organism>
<evidence type="ECO:0008006" key="3">
    <source>
        <dbReference type="Google" id="ProtNLM"/>
    </source>
</evidence>
<sequence length="74" mass="8030">MNEPFNESLEKIAIGKASASFIQQALTDRVEGHVPNTEEDIKQAAATMYTAGSDTTVAVIHTLILLPILHPEIQ</sequence>
<dbReference type="Proteomes" id="UP000054279">
    <property type="component" value="Unassembled WGS sequence"/>
</dbReference>
<dbReference type="OrthoDB" id="2789670at2759"/>
<reference evidence="1 2" key="1">
    <citation type="submission" date="2014-06" db="EMBL/GenBank/DDBJ databases">
        <title>Evolutionary Origins and Diversification of the Mycorrhizal Mutualists.</title>
        <authorList>
            <consortium name="DOE Joint Genome Institute"/>
            <consortium name="Mycorrhizal Genomics Consortium"/>
            <person name="Kohler A."/>
            <person name="Kuo A."/>
            <person name="Nagy L.G."/>
            <person name="Floudas D."/>
            <person name="Copeland A."/>
            <person name="Barry K.W."/>
            <person name="Cichocki N."/>
            <person name="Veneault-Fourrey C."/>
            <person name="LaButti K."/>
            <person name="Lindquist E.A."/>
            <person name="Lipzen A."/>
            <person name="Lundell T."/>
            <person name="Morin E."/>
            <person name="Murat C."/>
            <person name="Riley R."/>
            <person name="Ohm R."/>
            <person name="Sun H."/>
            <person name="Tunlid A."/>
            <person name="Henrissat B."/>
            <person name="Grigoriev I.V."/>
            <person name="Hibbett D.S."/>
            <person name="Martin F."/>
        </authorList>
    </citation>
    <scope>NUCLEOTIDE SEQUENCE [LARGE SCALE GENOMIC DNA]</scope>
    <source>
        <strain evidence="1 2">SS14</strain>
    </source>
</reference>
<dbReference type="Gene3D" id="1.10.630.10">
    <property type="entry name" value="Cytochrome P450"/>
    <property type="match status" value="1"/>
</dbReference>
<dbReference type="EMBL" id="KN837329">
    <property type="protein sequence ID" value="KIJ27637.1"/>
    <property type="molecule type" value="Genomic_DNA"/>
</dbReference>
<dbReference type="GO" id="GO:0005506">
    <property type="term" value="F:iron ion binding"/>
    <property type="evidence" value="ECO:0007669"/>
    <property type="project" value="InterPro"/>
</dbReference>
<dbReference type="Pfam" id="PF00067">
    <property type="entry name" value="p450"/>
    <property type="match status" value="1"/>
</dbReference>
<evidence type="ECO:0000313" key="2">
    <source>
        <dbReference type="Proteomes" id="UP000054279"/>
    </source>
</evidence>
<dbReference type="InterPro" id="IPR036396">
    <property type="entry name" value="Cyt_P450_sf"/>
</dbReference>
<dbReference type="SUPFAM" id="SSF48264">
    <property type="entry name" value="Cytochrome P450"/>
    <property type="match status" value="1"/>
</dbReference>
<dbReference type="AlphaFoldDB" id="A0A0C9UF41"/>
<dbReference type="GO" id="GO:0016705">
    <property type="term" value="F:oxidoreductase activity, acting on paired donors, with incorporation or reduction of molecular oxygen"/>
    <property type="evidence" value="ECO:0007669"/>
    <property type="project" value="InterPro"/>
</dbReference>
<proteinExistence type="predicted"/>
<keyword evidence="2" id="KW-1185">Reference proteome</keyword>
<dbReference type="GO" id="GO:0004497">
    <property type="term" value="F:monooxygenase activity"/>
    <property type="evidence" value="ECO:0007669"/>
    <property type="project" value="InterPro"/>
</dbReference>
<name>A0A0C9UF41_SPHS4</name>
<dbReference type="InterPro" id="IPR001128">
    <property type="entry name" value="Cyt_P450"/>
</dbReference>
<accession>A0A0C9UF41</accession>
<dbReference type="HOGENOM" id="CLU_2689408_0_0_1"/>
<evidence type="ECO:0000313" key="1">
    <source>
        <dbReference type="EMBL" id="KIJ27637.1"/>
    </source>
</evidence>
<protein>
    <recommendedName>
        <fullName evidence="3">Cytochrome P450</fullName>
    </recommendedName>
</protein>